<dbReference type="EMBL" id="LN732021">
    <property type="protein sequence ID" value="CEP15202.1"/>
    <property type="molecule type" value="Genomic_DNA"/>
</dbReference>
<evidence type="ECO:0000256" key="9">
    <source>
        <dbReference type="PROSITE-ProRule" id="PRU00175"/>
    </source>
</evidence>
<keyword evidence="6" id="KW-0833">Ubl conjugation pathway</keyword>
<dbReference type="GO" id="GO:0051301">
    <property type="term" value="P:cell division"/>
    <property type="evidence" value="ECO:0007669"/>
    <property type="project" value="UniProtKB-KW"/>
</dbReference>
<dbReference type="InterPro" id="IPR024991">
    <property type="entry name" value="RING-H2_APC11"/>
</dbReference>
<dbReference type="GO" id="GO:0005680">
    <property type="term" value="C:anaphase-promoting complex"/>
    <property type="evidence" value="ECO:0007669"/>
    <property type="project" value="InterPro"/>
</dbReference>
<dbReference type="Pfam" id="PF12861">
    <property type="entry name" value="zf-ANAPC11"/>
    <property type="match status" value="1"/>
</dbReference>
<dbReference type="InterPro" id="IPR013083">
    <property type="entry name" value="Znf_RING/FYVE/PHD"/>
</dbReference>
<dbReference type="PROSITE" id="PS50089">
    <property type="entry name" value="ZF_RING_2"/>
    <property type="match status" value="1"/>
</dbReference>
<feature type="region of interest" description="Disordered" evidence="10">
    <location>
        <begin position="70"/>
        <end position="90"/>
    </location>
</feature>
<gene>
    <name evidence="12" type="primary">PARPA_09407.1 scaffold 36645</name>
</gene>
<dbReference type="InterPro" id="IPR051031">
    <property type="entry name" value="RING-box_E3_Ubiquitin_Ligase"/>
</dbReference>
<dbReference type="AlphaFoldDB" id="A0A0B7NIM0"/>
<dbReference type="OrthoDB" id="1681166at2759"/>
<keyword evidence="8" id="KW-0131">Cell cycle</keyword>
<evidence type="ECO:0000313" key="13">
    <source>
        <dbReference type="Proteomes" id="UP000054107"/>
    </source>
</evidence>
<dbReference type="GO" id="GO:0008270">
    <property type="term" value="F:zinc ion binding"/>
    <property type="evidence" value="ECO:0007669"/>
    <property type="project" value="UniProtKB-KW"/>
</dbReference>
<dbReference type="GO" id="GO:0097602">
    <property type="term" value="F:cullin family protein binding"/>
    <property type="evidence" value="ECO:0007669"/>
    <property type="project" value="InterPro"/>
</dbReference>
<dbReference type="InterPro" id="IPR001841">
    <property type="entry name" value="Znf_RING"/>
</dbReference>
<keyword evidence="4 9" id="KW-0863">Zinc-finger</keyword>
<dbReference type="GO" id="GO:0031145">
    <property type="term" value="P:anaphase-promoting complex-dependent catabolic process"/>
    <property type="evidence" value="ECO:0007669"/>
    <property type="project" value="InterPro"/>
</dbReference>
<evidence type="ECO:0000259" key="11">
    <source>
        <dbReference type="PROSITE" id="PS50089"/>
    </source>
</evidence>
<name>A0A0B7NIM0_9FUNG</name>
<sequence length="90" mass="10431">MKINVISWTMAAQWSWDVKDEDDVCGICHSDYDGCCPNCKRPGDDCPLIWGECSHVFHLHCIETWFQSSTREESCPMDRKPWQTAKAPHE</sequence>
<evidence type="ECO:0000256" key="4">
    <source>
        <dbReference type="ARBA" id="ARBA00022771"/>
    </source>
</evidence>
<dbReference type="SUPFAM" id="SSF57850">
    <property type="entry name" value="RING/U-box"/>
    <property type="match status" value="1"/>
</dbReference>
<dbReference type="CDD" id="cd16456">
    <property type="entry name" value="RING-H2_APC11"/>
    <property type="match status" value="1"/>
</dbReference>
<evidence type="ECO:0000256" key="6">
    <source>
        <dbReference type="ARBA" id="ARBA00022786"/>
    </source>
</evidence>
<dbReference type="Proteomes" id="UP000054107">
    <property type="component" value="Unassembled WGS sequence"/>
</dbReference>
<evidence type="ECO:0000256" key="8">
    <source>
        <dbReference type="ARBA" id="ARBA00023306"/>
    </source>
</evidence>
<reference evidence="12 13" key="1">
    <citation type="submission" date="2014-09" db="EMBL/GenBank/DDBJ databases">
        <authorList>
            <person name="Ellenberger Sabrina"/>
        </authorList>
    </citation>
    <scope>NUCLEOTIDE SEQUENCE [LARGE SCALE GENOMIC DNA]</scope>
    <source>
        <strain evidence="12 13">CBS 412.66</strain>
    </source>
</reference>
<dbReference type="Gene3D" id="3.30.40.10">
    <property type="entry name" value="Zinc/RING finger domain, C3HC4 (zinc finger)"/>
    <property type="match status" value="1"/>
</dbReference>
<dbReference type="PANTHER" id="PTHR11210">
    <property type="entry name" value="RING BOX"/>
    <property type="match status" value="1"/>
</dbReference>
<protein>
    <recommendedName>
        <fullName evidence="1">Anaphase-promoting complex subunit 11</fullName>
    </recommendedName>
</protein>
<keyword evidence="5" id="KW-0498">Mitosis</keyword>
<organism evidence="12 13">
    <name type="scientific">Parasitella parasitica</name>
    <dbReference type="NCBI Taxonomy" id="35722"/>
    <lineage>
        <taxon>Eukaryota</taxon>
        <taxon>Fungi</taxon>
        <taxon>Fungi incertae sedis</taxon>
        <taxon>Mucoromycota</taxon>
        <taxon>Mucoromycotina</taxon>
        <taxon>Mucoromycetes</taxon>
        <taxon>Mucorales</taxon>
        <taxon>Mucorineae</taxon>
        <taxon>Mucoraceae</taxon>
        <taxon>Parasitella</taxon>
    </lineage>
</organism>
<keyword evidence="2" id="KW-0132">Cell division</keyword>
<evidence type="ECO:0000256" key="7">
    <source>
        <dbReference type="ARBA" id="ARBA00022833"/>
    </source>
</evidence>
<dbReference type="GO" id="GO:0061630">
    <property type="term" value="F:ubiquitin protein ligase activity"/>
    <property type="evidence" value="ECO:0007669"/>
    <property type="project" value="InterPro"/>
</dbReference>
<evidence type="ECO:0000256" key="2">
    <source>
        <dbReference type="ARBA" id="ARBA00022618"/>
    </source>
</evidence>
<evidence type="ECO:0000256" key="3">
    <source>
        <dbReference type="ARBA" id="ARBA00022723"/>
    </source>
</evidence>
<keyword evidence="7" id="KW-0862">Zinc</keyword>
<dbReference type="STRING" id="35722.A0A0B7NIM0"/>
<proteinExistence type="predicted"/>
<feature type="domain" description="RING-type" evidence="11">
    <location>
        <begin position="36"/>
        <end position="79"/>
    </location>
</feature>
<evidence type="ECO:0000256" key="5">
    <source>
        <dbReference type="ARBA" id="ARBA00022776"/>
    </source>
</evidence>
<keyword evidence="13" id="KW-1185">Reference proteome</keyword>
<accession>A0A0B7NIM0</accession>
<evidence type="ECO:0000256" key="10">
    <source>
        <dbReference type="SAM" id="MobiDB-lite"/>
    </source>
</evidence>
<evidence type="ECO:0000313" key="12">
    <source>
        <dbReference type="EMBL" id="CEP15202.1"/>
    </source>
</evidence>
<keyword evidence="3" id="KW-0479">Metal-binding</keyword>
<evidence type="ECO:0000256" key="1">
    <source>
        <dbReference type="ARBA" id="ARBA00013928"/>
    </source>
</evidence>